<comment type="caution">
    <text evidence="4">The sequence shown here is derived from an EMBL/GenBank/DDBJ whole genome shotgun (WGS) entry which is preliminary data.</text>
</comment>
<dbReference type="InterPro" id="IPR015915">
    <property type="entry name" value="Kelch-typ_b-propeller"/>
</dbReference>
<dbReference type="SMART" id="SM00612">
    <property type="entry name" value="Kelch"/>
    <property type="match status" value="4"/>
</dbReference>
<keyword evidence="1" id="KW-0880">Kelch repeat</keyword>
<organism evidence="4 5">
    <name type="scientific">Marinoscillum furvescens DSM 4134</name>
    <dbReference type="NCBI Taxonomy" id="1122208"/>
    <lineage>
        <taxon>Bacteria</taxon>
        <taxon>Pseudomonadati</taxon>
        <taxon>Bacteroidota</taxon>
        <taxon>Cytophagia</taxon>
        <taxon>Cytophagales</taxon>
        <taxon>Reichenbachiellaceae</taxon>
        <taxon>Marinoscillum</taxon>
    </lineage>
</organism>
<dbReference type="AlphaFoldDB" id="A0A3D9L7T6"/>
<dbReference type="Proteomes" id="UP000256779">
    <property type="component" value="Unassembled WGS sequence"/>
</dbReference>
<name>A0A3D9L7T6_MARFU</name>
<evidence type="ECO:0000256" key="2">
    <source>
        <dbReference type="ARBA" id="ARBA00022737"/>
    </source>
</evidence>
<accession>A0A3D9L7T6</accession>
<keyword evidence="5" id="KW-1185">Reference proteome</keyword>
<dbReference type="OrthoDB" id="996574at2"/>
<dbReference type="EMBL" id="QREG01000004">
    <property type="protein sequence ID" value="REE01181.1"/>
    <property type="molecule type" value="Genomic_DNA"/>
</dbReference>
<feature type="signal peptide" evidence="3">
    <location>
        <begin position="1"/>
        <end position="24"/>
    </location>
</feature>
<evidence type="ECO:0000313" key="4">
    <source>
        <dbReference type="EMBL" id="REE01181.1"/>
    </source>
</evidence>
<dbReference type="PANTHER" id="PTHR45632:SF3">
    <property type="entry name" value="KELCH-LIKE PROTEIN 32"/>
    <property type="match status" value="1"/>
</dbReference>
<evidence type="ECO:0000313" key="5">
    <source>
        <dbReference type="Proteomes" id="UP000256779"/>
    </source>
</evidence>
<dbReference type="Gene3D" id="2.120.10.80">
    <property type="entry name" value="Kelch-type beta propeller"/>
    <property type="match status" value="2"/>
</dbReference>
<dbReference type="PANTHER" id="PTHR45632">
    <property type="entry name" value="LD33804P"/>
    <property type="match status" value="1"/>
</dbReference>
<evidence type="ECO:0000256" key="3">
    <source>
        <dbReference type="SAM" id="SignalP"/>
    </source>
</evidence>
<protein>
    <submittedName>
        <fullName evidence="4">N-acetylneuraminic acid mutarotase</fullName>
    </submittedName>
</protein>
<keyword evidence="2" id="KW-0677">Repeat</keyword>
<feature type="chain" id="PRO_5017805753" evidence="3">
    <location>
        <begin position="25"/>
        <end position="328"/>
    </location>
</feature>
<dbReference type="SUPFAM" id="SSF117281">
    <property type="entry name" value="Kelch motif"/>
    <property type="match status" value="1"/>
</dbReference>
<proteinExistence type="predicted"/>
<reference evidence="4 5" key="1">
    <citation type="submission" date="2018-07" db="EMBL/GenBank/DDBJ databases">
        <title>Genomic Encyclopedia of Type Strains, Phase IV (KMG-IV): sequencing the most valuable type-strain genomes for metagenomic binning, comparative biology and taxonomic classification.</title>
        <authorList>
            <person name="Goeker M."/>
        </authorList>
    </citation>
    <scope>NUCLEOTIDE SEQUENCE [LARGE SCALE GENOMIC DNA]</scope>
    <source>
        <strain evidence="4 5">DSM 4134</strain>
    </source>
</reference>
<dbReference type="InterPro" id="IPR006652">
    <property type="entry name" value="Kelch_1"/>
</dbReference>
<evidence type="ECO:0000256" key="1">
    <source>
        <dbReference type="ARBA" id="ARBA00022441"/>
    </source>
</evidence>
<dbReference type="Pfam" id="PF24681">
    <property type="entry name" value="Kelch_KLHDC2_KLHL20_DRC7"/>
    <property type="match status" value="1"/>
</dbReference>
<keyword evidence="3" id="KW-0732">Signal</keyword>
<gene>
    <name evidence="4" type="ORF">C7460_104201</name>
</gene>
<sequence>MKKKAYLFFIVLGCLALMETSAQAFETITVDTEATPRHECGFVACRDELFLIGGRGVKPVERFDPQGGSWQQLNKTPLEIHHFQPVSYNQKVYIAGAFTGKYPHEVPVGELLVYDPGTDRWSTGPDMPKGRERGAAACVVVGDKLFLVGGILDGHSSGTVAWADVYDFRSGEWQTLPDAPNERDHVVAASDGAYLYVLGGRESDFHKPGNFAAFFSTTQRAVGRLNLETYEWETLPDSLPVPTAGGAAAFAKGKIYYTAGESGQKSAHDQVQVYDIAMSSWSIVGRLQRGRHGTGLAVLDDVLYTAAGSGNQGGGPELGSIEQCPLTD</sequence>
<dbReference type="RefSeq" id="WP_115867263.1">
    <property type="nucleotide sequence ID" value="NZ_QREG01000004.1"/>
</dbReference>